<feature type="domain" description="FAD-binding" evidence="5">
    <location>
        <begin position="5"/>
        <end position="129"/>
    </location>
</feature>
<dbReference type="SUPFAM" id="SSF51905">
    <property type="entry name" value="FAD/NAD(P)-binding domain"/>
    <property type="match status" value="1"/>
</dbReference>
<organism evidence="7 8">
    <name type="scientific">Teratosphaeria nubilosa</name>
    <dbReference type="NCBI Taxonomy" id="161662"/>
    <lineage>
        <taxon>Eukaryota</taxon>
        <taxon>Fungi</taxon>
        <taxon>Dikarya</taxon>
        <taxon>Ascomycota</taxon>
        <taxon>Pezizomycotina</taxon>
        <taxon>Dothideomycetes</taxon>
        <taxon>Dothideomycetidae</taxon>
        <taxon>Mycosphaerellales</taxon>
        <taxon>Teratosphaeriaceae</taxon>
        <taxon>Teratosphaeria</taxon>
    </lineage>
</organism>
<dbReference type="InterPro" id="IPR036188">
    <property type="entry name" value="FAD/NAD-bd_sf"/>
</dbReference>
<accession>A0A6G1L2P0</accession>
<dbReference type="GO" id="GO:0071949">
    <property type="term" value="F:FAD binding"/>
    <property type="evidence" value="ECO:0007669"/>
    <property type="project" value="InterPro"/>
</dbReference>
<sequence length="378" mass="42173">MTRLYIELKPEGETPMSKSRATEDFVIARAKQIMVPYLLSWHSVEWFGVYVIAQRVAKRFMDDSQQVFIAGDASHTHSPKAAQGMNTSMHDTLNLGWKLNLSIRGLAKPELLATYEHERRKIAQDLIDFDYEHANAFHAGDAKALAENLRTNIRFISGVGAEYGHNVLNRPLQERSRGALSPGMILAPARATRYVDANPVDLQLDVPMLGQFRIYFLCGTNLTAALPFLTQVCYHVSDSHSSPLHRLTTAAKASYGTRPRPSSGKEAFMQLQRYVAASELFTYALVTAAAKDTFEIADLPPLLQASRWTVYLDDIPESDTRRQTCLDKWLGGLMDREVAIVNVRPDGYVGSVGLWDVGEAAPASSWLDDYYSAFLQPA</sequence>
<dbReference type="Gene3D" id="3.50.50.60">
    <property type="entry name" value="FAD/NAD(P)-binding domain"/>
    <property type="match status" value="1"/>
</dbReference>
<dbReference type="InterPro" id="IPR050641">
    <property type="entry name" value="RIFMO-like"/>
</dbReference>
<name>A0A6G1L2P0_9PEZI</name>
<evidence type="ECO:0000259" key="6">
    <source>
        <dbReference type="Pfam" id="PF07976"/>
    </source>
</evidence>
<dbReference type="AlphaFoldDB" id="A0A6G1L2P0"/>
<evidence type="ECO:0000313" key="8">
    <source>
        <dbReference type="Proteomes" id="UP000799436"/>
    </source>
</evidence>
<dbReference type="GO" id="GO:0016709">
    <property type="term" value="F:oxidoreductase activity, acting on paired donors, with incorporation or reduction of molecular oxygen, NAD(P)H as one donor, and incorporation of one atom of oxygen"/>
    <property type="evidence" value="ECO:0007669"/>
    <property type="project" value="UniProtKB-ARBA"/>
</dbReference>
<proteinExistence type="inferred from homology"/>
<dbReference type="PRINTS" id="PR00420">
    <property type="entry name" value="RNGMNOXGNASE"/>
</dbReference>
<evidence type="ECO:0000259" key="5">
    <source>
        <dbReference type="Pfam" id="PF01494"/>
    </source>
</evidence>
<dbReference type="Gene3D" id="3.30.9.10">
    <property type="entry name" value="D-Amino Acid Oxidase, subunit A, domain 2"/>
    <property type="match status" value="1"/>
</dbReference>
<dbReference type="Pfam" id="PF01494">
    <property type="entry name" value="FAD_binding_3"/>
    <property type="match status" value="1"/>
</dbReference>
<evidence type="ECO:0000256" key="4">
    <source>
        <dbReference type="ARBA" id="ARBA00023002"/>
    </source>
</evidence>
<dbReference type="EMBL" id="ML995860">
    <property type="protein sequence ID" value="KAF2767127.1"/>
    <property type="molecule type" value="Genomic_DNA"/>
</dbReference>
<comment type="similarity">
    <text evidence="1">Belongs to the PheA/TfdB FAD monooxygenase family.</text>
</comment>
<evidence type="ECO:0000256" key="3">
    <source>
        <dbReference type="ARBA" id="ARBA00022827"/>
    </source>
</evidence>
<dbReference type="Gene3D" id="3.40.30.20">
    <property type="match status" value="1"/>
</dbReference>
<gene>
    <name evidence="7" type="ORF">EJ03DRAFT_329412</name>
</gene>
<dbReference type="Pfam" id="PF07976">
    <property type="entry name" value="Phe_hydrox_dim"/>
    <property type="match status" value="1"/>
</dbReference>
<dbReference type="InterPro" id="IPR002938">
    <property type="entry name" value="FAD-bd"/>
</dbReference>
<keyword evidence="4" id="KW-0560">Oxidoreductase</keyword>
<dbReference type="SUPFAM" id="SSF54373">
    <property type="entry name" value="FAD-linked reductases, C-terminal domain"/>
    <property type="match status" value="1"/>
</dbReference>
<evidence type="ECO:0000256" key="2">
    <source>
        <dbReference type="ARBA" id="ARBA00022630"/>
    </source>
</evidence>
<dbReference type="InterPro" id="IPR038220">
    <property type="entry name" value="PHOX_C_sf"/>
</dbReference>
<dbReference type="PANTHER" id="PTHR43004:SF4">
    <property type="entry name" value="FAD-BINDING DOMAIN-CONTAINING PROTEIN"/>
    <property type="match status" value="1"/>
</dbReference>
<feature type="domain" description="Phenol hydroxylase-like C-terminal dimerisation" evidence="6">
    <location>
        <begin position="162"/>
        <end position="376"/>
    </location>
</feature>
<protein>
    <recommendedName>
        <fullName evidence="9">FAD-binding domain-containing protein</fullName>
    </recommendedName>
</protein>
<evidence type="ECO:0000313" key="7">
    <source>
        <dbReference type="EMBL" id="KAF2767127.1"/>
    </source>
</evidence>
<reference evidence="7" key="1">
    <citation type="journal article" date="2020" name="Stud. Mycol.">
        <title>101 Dothideomycetes genomes: a test case for predicting lifestyles and emergence of pathogens.</title>
        <authorList>
            <person name="Haridas S."/>
            <person name="Albert R."/>
            <person name="Binder M."/>
            <person name="Bloem J."/>
            <person name="Labutti K."/>
            <person name="Salamov A."/>
            <person name="Andreopoulos B."/>
            <person name="Baker S."/>
            <person name="Barry K."/>
            <person name="Bills G."/>
            <person name="Bluhm B."/>
            <person name="Cannon C."/>
            <person name="Castanera R."/>
            <person name="Culley D."/>
            <person name="Daum C."/>
            <person name="Ezra D."/>
            <person name="Gonzalez J."/>
            <person name="Henrissat B."/>
            <person name="Kuo A."/>
            <person name="Liang C."/>
            <person name="Lipzen A."/>
            <person name="Lutzoni F."/>
            <person name="Magnuson J."/>
            <person name="Mondo S."/>
            <person name="Nolan M."/>
            <person name="Ohm R."/>
            <person name="Pangilinan J."/>
            <person name="Park H.-J."/>
            <person name="Ramirez L."/>
            <person name="Alfaro M."/>
            <person name="Sun H."/>
            <person name="Tritt A."/>
            <person name="Yoshinaga Y."/>
            <person name="Zwiers L.-H."/>
            <person name="Turgeon B."/>
            <person name="Goodwin S."/>
            <person name="Spatafora J."/>
            <person name="Crous P."/>
            <person name="Grigoriev I."/>
        </authorList>
    </citation>
    <scope>NUCLEOTIDE SEQUENCE</scope>
    <source>
        <strain evidence="7">CBS 116005</strain>
    </source>
</reference>
<keyword evidence="2" id="KW-0285">Flavoprotein</keyword>
<dbReference type="InterPro" id="IPR036249">
    <property type="entry name" value="Thioredoxin-like_sf"/>
</dbReference>
<keyword evidence="8" id="KW-1185">Reference proteome</keyword>
<dbReference type="Proteomes" id="UP000799436">
    <property type="component" value="Unassembled WGS sequence"/>
</dbReference>
<dbReference type="OrthoDB" id="5325318at2759"/>
<dbReference type="SUPFAM" id="SSF52833">
    <property type="entry name" value="Thioredoxin-like"/>
    <property type="match status" value="1"/>
</dbReference>
<dbReference type="InterPro" id="IPR012941">
    <property type="entry name" value="Phe_hydrox_C_dim_dom"/>
</dbReference>
<keyword evidence="3" id="KW-0274">FAD</keyword>
<dbReference type="PANTHER" id="PTHR43004">
    <property type="entry name" value="TRK SYSTEM POTASSIUM UPTAKE PROTEIN"/>
    <property type="match status" value="1"/>
</dbReference>
<evidence type="ECO:0008006" key="9">
    <source>
        <dbReference type="Google" id="ProtNLM"/>
    </source>
</evidence>
<evidence type="ECO:0000256" key="1">
    <source>
        <dbReference type="ARBA" id="ARBA00007801"/>
    </source>
</evidence>